<dbReference type="Pfam" id="PF15258">
    <property type="entry name" value="FAM222A"/>
    <property type="match status" value="1"/>
</dbReference>
<keyword evidence="3" id="KW-1185">Reference proteome</keyword>
<dbReference type="Proteomes" id="UP000694545">
    <property type="component" value="Unplaced"/>
</dbReference>
<reference evidence="2" key="2">
    <citation type="submission" date="2025-09" db="UniProtKB">
        <authorList>
            <consortium name="Ensembl"/>
        </authorList>
    </citation>
    <scope>IDENTIFICATION</scope>
</reference>
<name>A0A8D2LS34_VARKO</name>
<feature type="region of interest" description="Disordered" evidence="1">
    <location>
        <begin position="327"/>
        <end position="368"/>
    </location>
</feature>
<feature type="region of interest" description="Disordered" evidence="1">
    <location>
        <begin position="232"/>
        <end position="252"/>
    </location>
</feature>
<accession>A0A8D2LS34</accession>
<proteinExistence type="predicted"/>
<feature type="compositionally biased region" description="Pro residues" evidence="1">
    <location>
        <begin position="238"/>
        <end position="247"/>
    </location>
</feature>
<dbReference type="AlphaFoldDB" id="A0A8D2LS34"/>
<dbReference type="PANTHER" id="PTHR16070:SF1">
    <property type="entry name" value="PROTEIN FAM222B"/>
    <property type="match status" value="1"/>
</dbReference>
<dbReference type="InterPro" id="IPR029340">
    <property type="entry name" value="FAM222"/>
</dbReference>
<feature type="compositionally biased region" description="Low complexity" evidence="1">
    <location>
        <begin position="340"/>
        <end position="351"/>
    </location>
</feature>
<sequence>MPPSQPHSHASSQRGRRGIPPALQPPPPHPAGHLLQPPPPPPPQPGLHGGRKMADADAPPNVTVSTSTIPLSMAAALQHSQPPDLTRIVRQISQFCQARAGSGATSVCEGQIANPSPIGRSLLIAASSRVSARHAPAPPPACAAHPGEHAGAPPGVPLGGLGRAPASYQSDLKQLGAWNQHQLAHLQQLCGEAPVGPPGPMGKPPVRELPRQAFAGKAPGYALELCGGPPFGAKPPLEKPPPSPPANGLPGPAHYANGHYFQPLWSTLLPTPNSDSSGSQDLGAPFHGAGGLPPAGAALECAAGPLQRAGPGGPLQTAEYLGGAFQHSCLREPGGGGALGKAPLRPGLPRGAEPSDSRGLHIQHPGYR</sequence>
<feature type="region of interest" description="Disordered" evidence="1">
    <location>
        <begin position="1"/>
        <end position="65"/>
    </location>
</feature>
<dbReference type="PANTHER" id="PTHR16070">
    <property type="entry name" value="PROTEIN FAM222A-RELATED"/>
    <property type="match status" value="1"/>
</dbReference>
<protein>
    <submittedName>
        <fullName evidence="2">Family with sequence similarity 222 member B</fullName>
    </submittedName>
</protein>
<evidence type="ECO:0000313" key="2">
    <source>
        <dbReference type="Ensembl" id="ENSVKKP00000025601.1"/>
    </source>
</evidence>
<feature type="compositionally biased region" description="Pro residues" evidence="1">
    <location>
        <begin position="22"/>
        <end position="45"/>
    </location>
</feature>
<evidence type="ECO:0000313" key="3">
    <source>
        <dbReference type="Proteomes" id="UP000694545"/>
    </source>
</evidence>
<feature type="region of interest" description="Disordered" evidence="1">
    <location>
        <begin position="134"/>
        <end position="163"/>
    </location>
</feature>
<dbReference type="OMA" id="MTHYTNG"/>
<evidence type="ECO:0000256" key="1">
    <source>
        <dbReference type="SAM" id="MobiDB-lite"/>
    </source>
</evidence>
<dbReference type="Ensembl" id="ENSVKKT00000026219.1">
    <property type="protein sequence ID" value="ENSVKKP00000025601.1"/>
    <property type="gene ID" value="ENSVKKG00000016798.1"/>
</dbReference>
<feature type="compositionally biased region" description="Low complexity" evidence="1">
    <location>
        <begin position="1"/>
        <end position="13"/>
    </location>
</feature>
<organism evidence="2 3">
    <name type="scientific">Varanus komodoensis</name>
    <name type="common">Komodo dragon</name>
    <dbReference type="NCBI Taxonomy" id="61221"/>
    <lineage>
        <taxon>Eukaryota</taxon>
        <taxon>Metazoa</taxon>
        <taxon>Chordata</taxon>
        <taxon>Craniata</taxon>
        <taxon>Vertebrata</taxon>
        <taxon>Euteleostomi</taxon>
        <taxon>Lepidosauria</taxon>
        <taxon>Squamata</taxon>
        <taxon>Bifurcata</taxon>
        <taxon>Unidentata</taxon>
        <taxon>Episquamata</taxon>
        <taxon>Toxicofera</taxon>
        <taxon>Anguimorpha</taxon>
        <taxon>Paleoanguimorpha</taxon>
        <taxon>Varanoidea</taxon>
        <taxon>Varanidae</taxon>
        <taxon>Varanus</taxon>
    </lineage>
</organism>
<reference evidence="2" key="1">
    <citation type="submission" date="2025-08" db="UniProtKB">
        <authorList>
            <consortium name="Ensembl"/>
        </authorList>
    </citation>
    <scope>IDENTIFICATION</scope>
</reference>
<feature type="compositionally biased region" description="Low complexity" evidence="1">
    <location>
        <begin position="142"/>
        <end position="153"/>
    </location>
</feature>